<name>A0ABR0A9Y5_9CRUS</name>
<proteinExistence type="predicted"/>
<keyword evidence="2" id="KW-1185">Reference proteome</keyword>
<reference evidence="1 2" key="1">
    <citation type="journal article" date="2023" name="Nucleic Acids Res.">
        <title>The hologenome of Daphnia magna reveals possible DNA methylation and microbiome-mediated evolution of the host genome.</title>
        <authorList>
            <person name="Chaturvedi A."/>
            <person name="Li X."/>
            <person name="Dhandapani V."/>
            <person name="Marshall H."/>
            <person name="Kissane S."/>
            <person name="Cuenca-Cambronero M."/>
            <person name="Asole G."/>
            <person name="Calvet F."/>
            <person name="Ruiz-Romero M."/>
            <person name="Marangio P."/>
            <person name="Guigo R."/>
            <person name="Rago D."/>
            <person name="Mirbahai L."/>
            <person name="Eastwood N."/>
            <person name="Colbourne J.K."/>
            <person name="Zhou J."/>
            <person name="Mallon E."/>
            <person name="Orsini L."/>
        </authorList>
    </citation>
    <scope>NUCLEOTIDE SEQUENCE [LARGE SCALE GENOMIC DNA]</scope>
    <source>
        <strain evidence="1">LRV0_1</strain>
    </source>
</reference>
<gene>
    <name evidence="1" type="ORF">OUZ56_003717</name>
</gene>
<protein>
    <submittedName>
        <fullName evidence="1">Uncharacterized protein</fullName>
    </submittedName>
</protein>
<comment type="caution">
    <text evidence="1">The sequence shown here is derived from an EMBL/GenBank/DDBJ whole genome shotgun (WGS) entry which is preliminary data.</text>
</comment>
<accession>A0ABR0A9Y5</accession>
<evidence type="ECO:0000313" key="1">
    <source>
        <dbReference type="EMBL" id="KAK4021808.1"/>
    </source>
</evidence>
<evidence type="ECO:0000313" key="2">
    <source>
        <dbReference type="Proteomes" id="UP001234178"/>
    </source>
</evidence>
<sequence>MNSDLRNLNASFSGVLDKLDADILSRSFSAKLILPGDNDGLGLDFIPAFDTDLAEEFTEALAEEFTGALSEIFYAASTAALAKNLAMEKLIFCDKWPCHLDLADVDRLEPHQRLGMLEPKFHQQVTQFATQVEQRLKWAVGADTSLLKVLNEYTELHSKCFHRLQSLSSLATALASVSTAILHCESFRTRTPRRLLAEGLRYQLMVDQLTYAEVRLAQYRMNELVSKQSTRVEELHELNPIMRSQLAVHHQLLSDVHSVLKSMAKCSVKWGMDRFLIIWRSIASFRNVVRQYPVVWPLKIIILRNREGRRGDGHIGQGWVLRFKANILNYLTPHLESNTDLQHHTQKRYNYAIDDDVNLHRQLKHKLNCFDLPNPALTCPSPRLPSPLKKNKQKTHYLANRAVKHPALRVFHKCEYLISVQVGLLRLQRLMEKPTSSFARLF</sequence>
<dbReference type="EMBL" id="JAOYFB010000036">
    <property type="protein sequence ID" value="KAK4021808.1"/>
    <property type="molecule type" value="Genomic_DNA"/>
</dbReference>
<dbReference type="Proteomes" id="UP001234178">
    <property type="component" value="Unassembled WGS sequence"/>
</dbReference>
<organism evidence="1 2">
    <name type="scientific">Daphnia magna</name>
    <dbReference type="NCBI Taxonomy" id="35525"/>
    <lineage>
        <taxon>Eukaryota</taxon>
        <taxon>Metazoa</taxon>
        <taxon>Ecdysozoa</taxon>
        <taxon>Arthropoda</taxon>
        <taxon>Crustacea</taxon>
        <taxon>Branchiopoda</taxon>
        <taxon>Diplostraca</taxon>
        <taxon>Cladocera</taxon>
        <taxon>Anomopoda</taxon>
        <taxon>Daphniidae</taxon>
        <taxon>Daphnia</taxon>
    </lineage>
</organism>